<dbReference type="GO" id="GO:0030322">
    <property type="term" value="P:stabilization of membrane potential"/>
    <property type="evidence" value="ECO:0007669"/>
    <property type="project" value="TreeGrafter"/>
</dbReference>
<keyword evidence="4 9" id="KW-1133">Transmembrane helix</keyword>
<feature type="transmembrane region" description="Helical" evidence="9">
    <location>
        <begin position="257"/>
        <end position="276"/>
    </location>
</feature>
<evidence type="ECO:0000256" key="4">
    <source>
        <dbReference type="ARBA" id="ARBA00022989"/>
    </source>
</evidence>
<feature type="domain" description="Potassium channel" evidence="10">
    <location>
        <begin position="90"/>
        <end position="164"/>
    </location>
</feature>
<evidence type="ECO:0000256" key="8">
    <source>
        <dbReference type="RuleBase" id="RU003857"/>
    </source>
</evidence>
<protein>
    <recommendedName>
        <fullName evidence="10">Potassium channel domain-containing protein</fullName>
    </recommendedName>
</protein>
<feature type="transmembrane region" description="Helical" evidence="9">
    <location>
        <begin position="84"/>
        <end position="102"/>
    </location>
</feature>
<reference evidence="11 12" key="1">
    <citation type="submission" date="2020-03" db="EMBL/GenBank/DDBJ databases">
        <title>Draft Genome Sequence of Cudoniella acicularis.</title>
        <authorList>
            <person name="Buettner E."/>
            <person name="Kellner H."/>
        </authorList>
    </citation>
    <scope>NUCLEOTIDE SEQUENCE [LARGE SCALE GENOMIC DNA]</scope>
    <source>
        <strain evidence="11 12">DSM 108380</strain>
    </source>
</reference>
<evidence type="ECO:0000256" key="5">
    <source>
        <dbReference type="ARBA" id="ARBA00023065"/>
    </source>
</evidence>
<keyword evidence="7 8" id="KW-0407">Ion channel</keyword>
<evidence type="ECO:0000256" key="1">
    <source>
        <dbReference type="ARBA" id="ARBA00004141"/>
    </source>
</evidence>
<keyword evidence="12" id="KW-1185">Reference proteome</keyword>
<evidence type="ECO:0000256" key="7">
    <source>
        <dbReference type="ARBA" id="ARBA00023303"/>
    </source>
</evidence>
<dbReference type="GO" id="GO:0022841">
    <property type="term" value="F:potassium ion leak channel activity"/>
    <property type="evidence" value="ECO:0007669"/>
    <property type="project" value="TreeGrafter"/>
</dbReference>
<dbReference type="AlphaFoldDB" id="A0A8H4RHE8"/>
<dbReference type="GO" id="GO:0005886">
    <property type="term" value="C:plasma membrane"/>
    <property type="evidence" value="ECO:0007669"/>
    <property type="project" value="TreeGrafter"/>
</dbReference>
<feature type="transmembrane region" description="Helical" evidence="9">
    <location>
        <begin position="225"/>
        <end position="251"/>
    </location>
</feature>
<feature type="transmembrane region" description="Helical" evidence="9">
    <location>
        <begin position="42"/>
        <end position="64"/>
    </location>
</feature>
<keyword evidence="3 8" id="KW-0812">Transmembrane</keyword>
<comment type="caution">
    <text evidence="11">The sequence shown here is derived from an EMBL/GenBank/DDBJ whole genome shotgun (WGS) entry which is preliminary data.</text>
</comment>
<evidence type="ECO:0000313" key="11">
    <source>
        <dbReference type="EMBL" id="KAF4630122.1"/>
    </source>
</evidence>
<dbReference type="Gene3D" id="1.10.287.70">
    <property type="match status" value="2"/>
</dbReference>
<dbReference type="OrthoDB" id="3521936at2759"/>
<keyword evidence="2 8" id="KW-0813">Transport</keyword>
<comment type="similarity">
    <text evidence="8">Belongs to the two pore domain potassium channel (TC 1.A.1.8) family.</text>
</comment>
<dbReference type="PANTHER" id="PTHR11003">
    <property type="entry name" value="POTASSIUM CHANNEL, SUBFAMILY K"/>
    <property type="match status" value="1"/>
</dbReference>
<evidence type="ECO:0000256" key="2">
    <source>
        <dbReference type="ARBA" id="ARBA00022448"/>
    </source>
</evidence>
<proteinExistence type="inferred from homology"/>
<evidence type="ECO:0000256" key="6">
    <source>
        <dbReference type="ARBA" id="ARBA00023136"/>
    </source>
</evidence>
<dbReference type="GO" id="GO:0015271">
    <property type="term" value="F:outward rectifier potassium channel activity"/>
    <property type="evidence" value="ECO:0007669"/>
    <property type="project" value="TreeGrafter"/>
</dbReference>
<dbReference type="InterPro" id="IPR013099">
    <property type="entry name" value="K_chnl_dom"/>
</dbReference>
<organism evidence="11 12">
    <name type="scientific">Cudoniella acicularis</name>
    <dbReference type="NCBI Taxonomy" id="354080"/>
    <lineage>
        <taxon>Eukaryota</taxon>
        <taxon>Fungi</taxon>
        <taxon>Dikarya</taxon>
        <taxon>Ascomycota</taxon>
        <taxon>Pezizomycotina</taxon>
        <taxon>Leotiomycetes</taxon>
        <taxon>Helotiales</taxon>
        <taxon>Tricladiaceae</taxon>
        <taxon>Cudoniella</taxon>
    </lineage>
</organism>
<comment type="subcellular location">
    <subcellularLocation>
        <location evidence="1">Membrane</location>
        <topology evidence="1">Multi-pass membrane protein</topology>
    </subcellularLocation>
</comment>
<feature type="transmembrane region" description="Helical" evidence="9">
    <location>
        <begin position="288"/>
        <end position="308"/>
    </location>
</feature>
<dbReference type="PRINTS" id="PR01333">
    <property type="entry name" value="2POREKCHANEL"/>
</dbReference>
<dbReference type="InterPro" id="IPR003280">
    <property type="entry name" value="2pore_dom_K_chnl"/>
</dbReference>
<evidence type="ECO:0000259" key="10">
    <source>
        <dbReference type="Pfam" id="PF07885"/>
    </source>
</evidence>
<gene>
    <name evidence="11" type="ORF">G7Y89_g8019</name>
</gene>
<accession>A0A8H4RHE8</accession>
<dbReference type="PANTHER" id="PTHR11003:SF301">
    <property type="entry name" value="POTASSIUM CHANNEL PROTEIN"/>
    <property type="match status" value="1"/>
</dbReference>
<keyword evidence="6 9" id="KW-0472">Membrane</keyword>
<dbReference type="Proteomes" id="UP000566819">
    <property type="component" value="Unassembled WGS sequence"/>
</dbReference>
<dbReference type="Pfam" id="PF07885">
    <property type="entry name" value="Ion_trans_2"/>
    <property type="match status" value="2"/>
</dbReference>
<dbReference type="SUPFAM" id="SSF81324">
    <property type="entry name" value="Voltage-gated potassium channels"/>
    <property type="match status" value="2"/>
</dbReference>
<evidence type="ECO:0000313" key="12">
    <source>
        <dbReference type="Proteomes" id="UP000566819"/>
    </source>
</evidence>
<evidence type="ECO:0000256" key="9">
    <source>
        <dbReference type="SAM" id="Phobius"/>
    </source>
</evidence>
<keyword evidence="5 8" id="KW-0406">Ion transport</keyword>
<dbReference type="EMBL" id="JAAMPI010000586">
    <property type="protein sequence ID" value="KAF4630122.1"/>
    <property type="molecule type" value="Genomic_DNA"/>
</dbReference>
<sequence>MAAQAAATIGCFLTSLVLIAIIIYAAFERLHGVGDFTFTQPFFYAIMASALCFLISINIALLLYGAHRKYYVKELSIGKLERTLLLQQVALIFYLLLGATIFSRIEGWLFLNGAFWADFTILTIGLGGEYSPKTELGRLLFIPYALGGVVMVGMEIGSISELLERAKSCVEVTMLQRETKIMSHRIRQSGKKAAKIQPKRLPDESRDEHEYKVMRRLQKTSGRRARWIGLAASIMGTAGLWLGGASIFQASETTQDWNYVISIYFAFGALLTVGYGDFVPTTNSAKPFFVLWTLLAIPILTITIANSADTLFSELRDLLLLAGS</sequence>
<evidence type="ECO:0000256" key="3">
    <source>
        <dbReference type="ARBA" id="ARBA00022692"/>
    </source>
</evidence>
<name>A0A8H4RHE8_9HELO</name>
<feature type="transmembrane region" description="Helical" evidence="9">
    <location>
        <begin position="7"/>
        <end position="27"/>
    </location>
</feature>
<feature type="domain" description="Potassium channel" evidence="10">
    <location>
        <begin position="240"/>
        <end position="311"/>
    </location>
</feature>